<name>J3L4L9_ORYBR</name>
<keyword evidence="9" id="KW-0464">Manganese</keyword>
<evidence type="ECO:0000256" key="3">
    <source>
        <dbReference type="ARBA" id="ARBA00006702"/>
    </source>
</evidence>
<keyword evidence="6 12" id="KW-0378">Hydrolase</keyword>
<proteinExistence type="inferred from homology"/>
<keyword evidence="15" id="KW-1185">Reference proteome</keyword>
<comment type="catalytic activity">
    <reaction evidence="11">
        <text>O-phospho-L-threonyl-[protein] + H2O = L-threonyl-[protein] + phosphate</text>
        <dbReference type="Rhea" id="RHEA:47004"/>
        <dbReference type="Rhea" id="RHEA-COMP:11060"/>
        <dbReference type="Rhea" id="RHEA-COMP:11605"/>
        <dbReference type="ChEBI" id="CHEBI:15377"/>
        <dbReference type="ChEBI" id="CHEBI:30013"/>
        <dbReference type="ChEBI" id="CHEBI:43474"/>
        <dbReference type="ChEBI" id="CHEBI:61977"/>
        <dbReference type="EC" id="3.1.3.16"/>
    </reaction>
</comment>
<evidence type="ECO:0000256" key="10">
    <source>
        <dbReference type="ARBA" id="ARBA00047761"/>
    </source>
</evidence>
<evidence type="ECO:0000256" key="4">
    <source>
        <dbReference type="ARBA" id="ARBA00013081"/>
    </source>
</evidence>
<accession>J3L4L9</accession>
<evidence type="ECO:0000256" key="2">
    <source>
        <dbReference type="ARBA" id="ARBA00001946"/>
    </source>
</evidence>
<dbReference type="SMART" id="SM00332">
    <property type="entry name" value="PP2Cc"/>
    <property type="match status" value="1"/>
</dbReference>
<dbReference type="OMA" id="HKPAVPN"/>
<dbReference type="Proteomes" id="UP000006038">
    <property type="component" value="Chromosome 1"/>
</dbReference>
<protein>
    <recommendedName>
        <fullName evidence="4">protein-serine/threonine phosphatase</fullName>
        <ecNumber evidence="4">3.1.3.16</ecNumber>
    </recommendedName>
</protein>
<dbReference type="GO" id="GO:0004722">
    <property type="term" value="F:protein serine/threonine phosphatase activity"/>
    <property type="evidence" value="ECO:0007669"/>
    <property type="project" value="UniProtKB-EC"/>
</dbReference>
<comment type="catalytic activity">
    <reaction evidence="10">
        <text>O-phospho-L-seryl-[protein] + H2O = L-seryl-[protein] + phosphate</text>
        <dbReference type="Rhea" id="RHEA:20629"/>
        <dbReference type="Rhea" id="RHEA-COMP:9863"/>
        <dbReference type="Rhea" id="RHEA-COMP:11604"/>
        <dbReference type="ChEBI" id="CHEBI:15377"/>
        <dbReference type="ChEBI" id="CHEBI:29999"/>
        <dbReference type="ChEBI" id="CHEBI:43474"/>
        <dbReference type="ChEBI" id="CHEBI:83421"/>
        <dbReference type="EC" id="3.1.3.16"/>
    </reaction>
</comment>
<keyword evidence="8 12" id="KW-0904">Protein phosphatase</keyword>
<dbReference type="EnsemblPlants" id="OB01G41750.1">
    <property type="protein sequence ID" value="OB01G41750.1"/>
    <property type="gene ID" value="OB01G41750"/>
</dbReference>
<dbReference type="PANTHER" id="PTHR13832">
    <property type="entry name" value="PROTEIN PHOSPHATASE 2C"/>
    <property type="match status" value="1"/>
</dbReference>
<evidence type="ECO:0000256" key="12">
    <source>
        <dbReference type="RuleBase" id="RU003465"/>
    </source>
</evidence>
<evidence type="ECO:0000256" key="6">
    <source>
        <dbReference type="ARBA" id="ARBA00022801"/>
    </source>
</evidence>
<dbReference type="InterPro" id="IPR000222">
    <property type="entry name" value="PP2C_BS"/>
</dbReference>
<evidence type="ECO:0000256" key="9">
    <source>
        <dbReference type="ARBA" id="ARBA00023211"/>
    </source>
</evidence>
<dbReference type="GO" id="GO:0046872">
    <property type="term" value="F:metal ion binding"/>
    <property type="evidence" value="ECO:0007669"/>
    <property type="project" value="UniProtKB-KW"/>
</dbReference>
<evidence type="ECO:0000313" key="15">
    <source>
        <dbReference type="Proteomes" id="UP000006038"/>
    </source>
</evidence>
<comment type="similarity">
    <text evidence="3 12">Belongs to the PP2C family.</text>
</comment>
<feature type="domain" description="PPM-type phosphatase" evidence="13">
    <location>
        <begin position="25"/>
        <end position="337"/>
    </location>
</feature>
<reference evidence="14" key="2">
    <citation type="submission" date="2013-04" db="UniProtKB">
        <authorList>
            <consortium name="EnsemblPlants"/>
        </authorList>
    </citation>
    <scope>IDENTIFICATION</scope>
</reference>
<dbReference type="Gene3D" id="3.60.40.10">
    <property type="entry name" value="PPM-type phosphatase domain"/>
    <property type="match status" value="1"/>
</dbReference>
<dbReference type="HOGENOM" id="CLU_013173_4_1_1"/>
<keyword evidence="5" id="KW-0479">Metal-binding</keyword>
<evidence type="ECO:0000256" key="8">
    <source>
        <dbReference type="ARBA" id="ARBA00022912"/>
    </source>
</evidence>
<evidence type="ECO:0000256" key="5">
    <source>
        <dbReference type="ARBA" id="ARBA00022723"/>
    </source>
</evidence>
<dbReference type="EC" id="3.1.3.16" evidence="4"/>
<evidence type="ECO:0000256" key="7">
    <source>
        <dbReference type="ARBA" id="ARBA00022842"/>
    </source>
</evidence>
<keyword evidence="7" id="KW-0460">Magnesium</keyword>
<dbReference type="InterPro" id="IPR015655">
    <property type="entry name" value="PP2C"/>
</dbReference>
<dbReference type="InterPro" id="IPR036457">
    <property type="entry name" value="PPM-type-like_dom_sf"/>
</dbReference>
<evidence type="ECO:0000256" key="11">
    <source>
        <dbReference type="ARBA" id="ARBA00048336"/>
    </source>
</evidence>
<dbReference type="eggNOG" id="KOG0698">
    <property type="taxonomic scope" value="Eukaryota"/>
</dbReference>
<comment type="cofactor">
    <cofactor evidence="2">
        <name>Mg(2+)</name>
        <dbReference type="ChEBI" id="CHEBI:18420"/>
    </cofactor>
</comment>
<organism evidence="14">
    <name type="scientific">Oryza brachyantha</name>
    <name type="common">malo sina</name>
    <dbReference type="NCBI Taxonomy" id="4533"/>
    <lineage>
        <taxon>Eukaryota</taxon>
        <taxon>Viridiplantae</taxon>
        <taxon>Streptophyta</taxon>
        <taxon>Embryophyta</taxon>
        <taxon>Tracheophyta</taxon>
        <taxon>Spermatophyta</taxon>
        <taxon>Magnoliopsida</taxon>
        <taxon>Liliopsida</taxon>
        <taxon>Poales</taxon>
        <taxon>Poaceae</taxon>
        <taxon>BOP clade</taxon>
        <taxon>Oryzoideae</taxon>
        <taxon>Oryzeae</taxon>
        <taxon>Oryzinae</taxon>
        <taxon>Oryza</taxon>
    </lineage>
</organism>
<dbReference type="CDD" id="cd00143">
    <property type="entry name" value="PP2Cc"/>
    <property type="match status" value="1"/>
</dbReference>
<dbReference type="InterPro" id="IPR001932">
    <property type="entry name" value="PPM-type_phosphatase-like_dom"/>
</dbReference>
<sequence length="353" mass="38472">MALHRVVQLPEVSKTTYTGGNARLVYASSSMQGYRSTMEDAVTFESLNDLNETSFFGVYDGHGGCAVAKYCANNLHIRFLQEEDFHVNLPNALRKAFLRVDEMLQNKASRRELSGYGSGSRVYKASCFGCTPCLPGLCYRGPLKEGCTACVVVIRNNQIIVGNAGDSRCVLSRNGQAIALSRDHRLVSTAEYIRIVAAGGNVAIADGLYYVSNGIGVSRAIGIDYGSWLCGVKHLSNFIILEEDFSLKQNKMLPNEEQALICMPEINSEQITLDTEFLVIASDGIWDALSNQAVVDFVNIRLKHGVDPFVICESLLNVAVTHEPPALDNLSVILVKFLHPDAAGASGRRSADI</sequence>
<dbReference type="PANTHER" id="PTHR13832:SF760">
    <property type="entry name" value="PROTEIN PHOSPHATASE 2C 42-RELATED"/>
    <property type="match status" value="1"/>
</dbReference>
<evidence type="ECO:0000313" key="14">
    <source>
        <dbReference type="EnsemblPlants" id="OB01G41750.1"/>
    </source>
</evidence>
<comment type="cofactor">
    <cofactor evidence="1">
        <name>Mn(2+)</name>
        <dbReference type="ChEBI" id="CHEBI:29035"/>
    </cofactor>
</comment>
<evidence type="ECO:0000259" key="13">
    <source>
        <dbReference type="PROSITE" id="PS51746"/>
    </source>
</evidence>
<dbReference type="PROSITE" id="PS51746">
    <property type="entry name" value="PPM_2"/>
    <property type="match status" value="1"/>
</dbReference>
<dbReference type="SUPFAM" id="SSF81606">
    <property type="entry name" value="PP2C-like"/>
    <property type="match status" value="1"/>
</dbReference>
<dbReference type="Gramene" id="OB01G41750.1">
    <property type="protein sequence ID" value="OB01G41750.1"/>
    <property type="gene ID" value="OB01G41750"/>
</dbReference>
<evidence type="ECO:0000256" key="1">
    <source>
        <dbReference type="ARBA" id="ARBA00001936"/>
    </source>
</evidence>
<dbReference type="AlphaFoldDB" id="J3L4L9"/>
<reference evidence="14" key="1">
    <citation type="journal article" date="2013" name="Nat. Commun.">
        <title>Whole-genome sequencing of Oryza brachyantha reveals mechanisms underlying Oryza genome evolution.</title>
        <authorList>
            <person name="Chen J."/>
            <person name="Huang Q."/>
            <person name="Gao D."/>
            <person name="Wang J."/>
            <person name="Lang Y."/>
            <person name="Liu T."/>
            <person name="Li B."/>
            <person name="Bai Z."/>
            <person name="Luis Goicoechea J."/>
            <person name="Liang C."/>
            <person name="Chen C."/>
            <person name="Zhang W."/>
            <person name="Sun S."/>
            <person name="Liao Y."/>
            <person name="Zhang X."/>
            <person name="Yang L."/>
            <person name="Song C."/>
            <person name="Wang M."/>
            <person name="Shi J."/>
            <person name="Liu G."/>
            <person name="Liu J."/>
            <person name="Zhou H."/>
            <person name="Zhou W."/>
            <person name="Yu Q."/>
            <person name="An N."/>
            <person name="Chen Y."/>
            <person name="Cai Q."/>
            <person name="Wang B."/>
            <person name="Liu B."/>
            <person name="Min J."/>
            <person name="Huang Y."/>
            <person name="Wu H."/>
            <person name="Li Z."/>
            <person name="Zhang Y."/>
            <person name="Yin Y."/>
            <person name="Song W."/>
            <person name="Jiang J."/>
            <person name="Jackson S.A."/>
            <person name="Wing R.A."/>
            <person name="Wang J."/>
            <person name="Chen M."/>
        </authorList>
    </citation>
    <scope>NUCLEOTIDE SEQUENCE [LARGE SCALE GENOMIC DNA]</scope>
    <source>
        <strain evidence="14">cv. IRGC 101232</strain>
    </source>
</reference>
<dbReference type="PROSITE" id="PS01032">
    <property type="entry name" value="PPM_1"/>
    <property type="match status" value="1"/>
</dbReference>
<dbReference type="Pfam" id="PF00481">
    <property type="entry name" value="PP2C"/>
    <property type="match status" value="2"/>
</dbReference>